<feature type="transmembrane region" description="Helical" evidence="1">
    <location>
        <begin position="180"/>
        <end position="200"/>
    </location>
</feature>
<dbReference type="AlphaFoldDB" id="A0A9D2SVT9"/>
<proteinExistence type="predicted"/>
<organism evidence="2 3">
    <name type="scientific">Candidatus Merdibacter merdavium</name>
    <dbReference type="NCBI Taxonomy" id="2838692"/>
    <lineage>
        <taxon>Bacteria</taxon>
        <taxon>Bacillati</taxon>
        <taxon>Bacillota</taxon>
        <taxon>Erysipelotrichia</taxon>
        <taxon>Erysipelotrichales</taxon>
        <taxon>Erysipelotrichaceae</taxon>
        <taxon>Merdibacter</taxon>
    </lineage>
</organism>
<sequence length="209" mass="24250">MIFGFFFFQILIIFIAPIGGALFCRRLKTIMNMEASRYPGKKKLITTKMLEYSAYVSLGTYIGFLIVFIAACFLCPVADDINGVQYRTLFCDWFGNDFYMNFRHAYWLLEGTVKYLFIPFVYSLFSCSLSFAVSKTYLVYFLPIVYWFGGTILGYFVHQIDPNIFQYFSPSFIMACSGEVVTILVFIPHLIILLLTYLLYRRAVTSYEG</sequence>
<dbReference type="EMBL" id="DWWM01000013">
    <property type="protein sequence ID" value="HJC35971.1"/>
    <property type="molecule type" value="Genomic_DNA"/>
</dbReference>
<dbReference type="Proteomes" id="UP000823896">
    <property type="component" value="Unassembled WGS sequence"/>
</dbReference>
<keyword evidence="1" id="KW-1133">Transmembrane helix</keyword>
<comment type="caution">
    <text evidence="2">The sequence shown here is derived from an EMBL/GenBank/DDBJ whole genome shotgun (WGS) entry which is preliminary data.</text>
</comment>
<feature type="transmembrane region" description="Helical" evidence="1">
    <location>
        <begin position="52"/>
        <end position="79"/>
    </location>
</feature>
<keyword evidence="1" id="KW-0472">Membrane</keyword>
<gene>
    <name evidence="2" type="ORF">H9702_02420</name>
</gene>
<feature type="transmembrane region" description="Helical" evidence="1">
    <location>
        <begin position="137"/>
        <end position="160"/>
    </location>
</feature>
<name>A0A9D2SVT9_9FIRM</name>
<reference evidence="2" key="1">
    <citation type="journal article" date="2021" name="PeerJ">
        <title>Extensive microbial diversity within the chicken gut microbiome revealed by metagenomics and culture.</title>
        <authorList>
            <person name="Gilroy R."/>
            <person name="Ravi A."/>
            <person name="Getino M."/>
            <person name="Pursley I."/>
            <person name="Horton D.L."/>
            <person name="Alikhan N.F."/>
            <person name="Baker D."/>
            <person name="Gharbi K."/>
            <person name="Hall N."/>
            <person name="Watson M."/>
            <person name="Adriaenssens E.M."/>
            <person name="Foster-Nyarko E."/>
            <person name="Jarju S."/>
            <person name="Secka A."/>
            <person name="Antonio M."/>
            <person name="Oren A."/>
            <person name="Chaudhuri R.R."/>
            <person name="La Ragione R."/>
            <person name="Hildebrand F."/>
            <person name="Pallen M.J."/>
        </authorList>
    </citation>
    <scope>NUCLEOTIDE SEQUENCE</scope>
    <source>
        <strain evidence="2">CHK187-11901</strain>
    </source>
</reference>
<evidence type="ECO:0000313" key="3">
    <source>
        <dbReference type="Proteomes" id="UP000823896"/>
    </source>
</evidence>
<feature type="transmembrane region" description="Helical" evidence="1">
    <location>
        <begin position="6"/>
        <end position="24"/>
    </location>
</feature>
<evidence type="ECO:0000313" key="2">
    <source>
        <dbReference type="EMBL" id="HJC35971.1"/>
    </source>
</evidence>
<protein>
    <submittedName>
        <fullName evidence="2">Uncharacterized protein</fullName>
    </submittedName>
</protein>
<accession>A0A9D2SVT9</accession>
<evidence type="ECO:0000256" key="1">
    <source>
        <dbReference type="SAM" id="Phobius"/>
    </source>
</evidence>
<keyword evidence="1" id="KW-0812">Transmembrane</keyword>
<feature type="transmembrane region" description="Helical" evidence="1">
    <location>
        <begin position="105"/>
        <end position="125"/>
    </location>
</feature>
<reference evidence="2" key="2">
    <citation type="submission" date="2021-04" db="EMBL/GenBank/DDBJ databases">
        <authorList>
            <person name="Gilroy R."/>
        </authorList>
    </citation>
    <scope>NUCLEOTIDE SEQUENCE</scope>
    <source>
        <strain evidence="2">CHK187-11901</strain>
    </source>
</reference>